<gene>
    <name evidence="8" type="ORF">CFOLD11_21530</name>
</gene>
<dbReference type="PANTHER" id="PTHR46795:SF1">
    <property type="entry name" value="ABC TRANSPORTER PERMEASE PROTEIN"/>
    <property type="match status" value="1"/>
</dbReference>
<proteinExistence type="inferred from homology"/>
<evidence type="ECO:0000313" key="9">
    <source>
        <dbReference type="Proteomes" id="UP001057868"/>
    </source>
</evidence>
<dbReference type="AlphaFoldDB" id="A0A9W5Y2G9"/>
<keyword evidence="3 6" id="KW-0812">Transmembrane</keyword>
<dbReference type="RefSeq" id="WP_261852297.1">
    <property type="nucleotide sequence ID" value="NZ_BQXY01000003.1"/>
</dbReference>
<feature type="domain" description="ABC3 transporter permease C-terminal" evidence="7">
    <location>
        <begin position="63"/>
        <end position="174"/>
    </location>
</feature>
<keyword evidence="5 6" id="KW-0472">Membrane</keyword>
<accession>A0A9W5Y2G9</accession>
<feature type="transmembrane region" description="Helical" evidence="6">
    <location>
        <begin position="18"/>
        <end position="38"/>
    </location>
</feature>
<feature type="transmembrane region" description="Helical" evidence="6">
    <location>
        <begin position="602"/>
        <end position="626"/>
    </location>
</feature>
<evidence type="ECO:0000313" key="8">
    <source>
        <dbReference type="EMBL" id="GKU25327.1"/>
    </source>
</evidence>
<feature type="transmembrane region" description="Helical" evidence="6">
    <location>
        <begin position="199"/>
        <end position="219"/>
    </location>
</feature>
<dbReference type="InterPro" id="IPR052536">
    <property type="entry name" value="ABC-4_Integral_Memb_Prot"/>
</dbReference>
<reference evidence="8" key="1">
    <citation type="journal article" date="2023" name="Int. J. Syst. Evol. Microbiol.">
        <title>&lt;i&gt;Clostridium folliculivorans&lt;/i&gt; sp. nov., isolated from soil samples of an organic paddy in Japan.</title>
        <authorList>
            <person name="Tazawa J."/>
            <person name="Kobayashi H."/>
            <person name="Tanizawa Y."/>
            <person name="Uchino A."/>
            <person name="Tanaka F."/>
            <person name="Urashima Y."/>
            <person name="Miura S."/>
            <person name="Sakamoto M."/>
            <person name="Ohkuma M."/>
            <person name="Tohno M."/>
        </authorList>
    </citation>
    <scope>NUCLEOTIDE SEQUENCE</scope>
    <source>
        <strain evidence="8">D1-1</strain>
    </source>
</reference>
<name>A0A9W5Y2G9_9CLOT</name>
<comment type="caution">
    <text evidence="8">The sequence shown here is derived from an EMBL/GenBank/DDBJ whole genome shotgun (WGS) entry which is preliminary data.</text>
</comment>
<dbReference type="Proteomes" id="UP001057868">
    <property type="component" value="Unassembled WGS sequence"/>
</dbReference>
<evidence type="ECO:0000256" key="6">
    <source>
        <dbReference type="PIRNR" id="PIRNR018968"/>
    </source>
</evidence>
<evidence type="ECO:0000256" key="1">
    <source>
        <dbReference type="ARBA" id="ARBA00004651"/>
    </source>
</evidence>
<dbReference type="InterPro" id="IPR027022">
    <property type="entry name" value="ABC_permease_BceB-typ"/>
</dbReference>
<dbReference type="EMBL" id="BQXY01000003">
    <property type="protein sequence ID" value="GKU25327.1"/>
    <property type="molecule type" value="Genomic_DNA"/>
</dbReference>
<feature type="transmembrane region" description="Helical" evidence="6">
    <location>
        <begin position="573"/>
        <end position="596"/>
    </location>
</feature>
<feature type="transmembrane region" description="Helical" evidence="6">
    <location>
        <begin position="152"/>
        <end position="178"/>
    </location>
</feature>
<sequence length="639" mass="73375">MTFKDIAIKNFKGTMKNYLSFFLCNSFSIMLLFIYSSVLFNKDIGSSPKLIEGISKIMVVPNVVLILFSIFFINYAYSIFIKSRKREFGLLMNLGMSISDIRRIIIIENSIIAITSMLMGLISGIVFARLFFIIICWILGVEDLSFQLGWKVYAFTLAIFVVVYFLSVIMTIITTGRFSIMNLIKAPKLSEKNKISNPFLGAFGVITIAGALTILLLYFDGTGDLLLKCTVAIILGTYIFINQLSNFLVYLLSRTKEKYHKNILLITNIKYKFGQTKKIIFIITLIVIVTVFINGFYLNLVISSERSATKNNPFHISFIREPDKNDITIQEADKLVKNSSNVVSKHEKVNFIETKLDKVIIISEAEFKKIFKQDFKISEGKYIRLYQINDLPQKEKIQRCKDEKNISHGKLIEAFIVQDTIFKVFFNAPGYILNNCVIINNNDYLRLKTSSGVNKGTVELYNFEDWRGTQELVNNLQKTFKEKNENFKSKYEEKYYLEVSSTVGAYNENNQGAKILFYLLSFLGIFFLLCISIILYIKVFSDSDSDEEQYKNLFNIGITEKEFLKLKCNELKVIFAAAPVIAVPIAITYSLAFFKGSSSSDILQIILCDALISFIFILLEVLYYILCKRNYKRKLALWI</sequence>
<dbReference type="InterPro" id="IPR003838">
    <property type="entry name" value="ABC3_permease_C"/>
</dbReference>
<feature type="transmembrane region" description="Helical" evidence="6">
    <location>
        <begin position="279"/>
        <end position="302"/>
    </location>
</feature>
<dbReference type="PIRSF" id="PIRSF018968">
    <property type="entry name" value="ABC_permease_BceB"/>
    <property type="match status" value="1"/>
</dbReference>
<keyword evidence="9" id="KW-1185">Reference proteome</keyword>
<dbReference type="PANTHER" id="PTHR46795">
    <property type="entry name" value="ABC TRANSPORTER PERMEASE-RELATED-RELATED"/>
    <property type="match status" value="1"/>
</dbReference>
<dbReference type="Pfam" id="PF02687">
    <property type="entry name" value="FtsX"/>
    <property type="match status" value="1"/>
</dbReference>
<feature type="transmembrane region" description="Helical" evidence="6">
    <location>
        <begin position="225"/>
        <end position="252"/>
    </location>
</feature>
<dbReference type="GO" id="GO:0055085">
    <property type="term" value="P:transmembrane transport"/>
    <property type="evidence" value="ECO:0007669"/>
    <property type="project" value="UniProtKB-UniRule"/>
</dbReference>
<keyword evidence="4 6" id="KW-1133">Transmembrane helix</keyword>
<evidence type="ECO:0000256" key="2">
    <source>
        <dbReference type="ARBA" id="ARBA00022475"/>
    </source>
</evidence>
<feature type="transmembrane region" description="Helical" evidence="6">
    <location>
        <begin position="515"/>
        <end position="537"/>
    </location>
</feature>
<evidence type="ECO:0000256" key="3">
    <source>
        <dbReference type="ARBA" id="ARBA00022692"/>
    </source>
</evidence>
<comment type="similarity">
    <text evidence="6">Belongs to the ABC-4 integral membrane protein family.</text>
</comment>
<comment type="subcellular location">
    <subcellularLocation>
        <location evidence="1 6">Cell membrane</location>
        <topology evidence="1 6">Multi-pass membrane protein</topology>
    </subcellularLocation>
</comment>
<protein>
    <submittedName>
        <fullName evidence="8">ABC transporter permease</fullName>
    </submittedName>
</protein>
<keyword evidence="6" id="KW-0813">Transport</keyword>
<organism evidence="8 9">
    <name type="scientific">Clostridium folliculivorans</name>
    <dbReference type="NCBI Taxonomy" id="2886038"/>
    <lineage>
        <taxon>Bacteria</taxon>
        <taxon>Bacillati</taxon>
        <taxon>Bacillota</taxon>
        <taxon>Clostridia</taxon>
        <taxon>Eubacteriales</taxon>
        <taxon>Clostridiaceae</taxon>
        <taxon>Clostridium</taxon>
    </lineage>
</organism>
<evidence type="ECO:0000259" key="7">
    <source>
        <dbReference type="Pfam" id="PF02687"/>
    </source>
</evidence>
<keyword evidence="2 6" id="KW-1003">Cell membrane</keyword>
<evidence type="ECO:0000256" key="5">
    <source>
        <dbReference type="ARBA" id="ARBA00023136"/>
    </source>
</evidence>
<feature type="transmembrane region" description="Helical" evidence="6">
    <location>
        <begin position="58"/>
        <end position="77"/>
    </location>
</feature>
<evidence type="ECO:0000256" key="4">
    <source>
        <dbReference type="ARBA" id="ARBA00022989"/>
    </source>
</evidence>
<dbReference type="GO" id="GO:0005886">
    <property type="term" value="C:plasma membrane"/>
    <property type="evidence" value="ECO:0007669"/>
    <property type="project" value="UniProtKB-SubCell"/>
</dbReference>
<feature type="transmembrane region" description="Helical" evidence="6">
    <location>
        <begin position="111"/>
        <end position="140"/>
    </location>
</feature>